<dbReference type="Pfam" id="PF13416">
    <property type="entry name" value="SBP_bac_8"/>
    <property type="match status" value="1"/>
</dbReference>
<dbReference type="PROSITE" id="PS51257">
    <property type="entry name" value="PROKAR_LIPOPROTEIN"/>
    <property type="match status" value="1"/>
</dbReference>
<dbReference type="OrthoDB" id="9795467at2"/>
<protein>
    <submittedName>
        <fullName evidence="4">Extracellular solute-binding protein</fullName>
    </submittedName>
</protein>
<evidence type="ECO:0000256" key="2">
    <source>
        <dbReference type="ARBA" id="ARBA00022448"/>
    </source>
</evidence>
<dbReference type="AlphaFoldDB" id="A0A4U0F8H4"/>
<dbReference type="Proteomes" id="UP000309673">
    <property type="component" value="Unassembled WGS sequence"/>
</dbReference>
<keyword evidence="5" id="KW-1185">Reference proteome</keyword>
<dbReference type="GO" id="GO:1901982">
    <property type="term" value="F:maltose binding"/>
    <property type="evidence" value="ECO:0007669"/>
    <property type="project" value="TreeGrafter"/>
</dbReference>
<gene>
    <name evidence="4" type="ORF">E5161_16455</name>
</gene>
<dbReference type="GO" id="GO:0015768">
    <property type="term" value="P:maltose transport"/>
    <property type="evidence" value="ECO:0007669"/>
    <property type="project" value="TreeGrafter"/>
</dbReference>
<accession>A0A4U0F8H4</accession>
<dbReference type="Gene3D" id="3.40.190.10">
    <property type="entry name" value="Periplasmic binding protein-like II"/>
    <property type="match status" value="1"/>
</dbReference>
<dbReference type="RefSeq" id="WP_136778928.1">
    <property type="nucleotide sequence ID" value="NZ_SUPK01000008.1"/>
</dbReference>
<name>A0A4U0F8H4_9BACL</name>
<organism evidence="4 5">
    <name type="scientific">Cohnella pontilimi</name>
    <dbReference type="NCBI Taxonomy" id="2564100"/>
    <lineage>
        <taxon>Bacteria</taxon>
        <taxon>Bacillati</taxon>
        <taxon>Bacillota</taxon>
        <taxon>Bacilli</taxon>
        <taxon>Bacillales</taxon>
        <taxon>Paenibacillaceae</taxon>
        <taxon>Cohnella</taxon>
    </lineage>
</organism>
<evidence type="ECO:0000256" key="3">
    <source>
        <dbReference type="ARBA" id="ARBA00022729"/>
    </source>
</evidence>
<dbReference type="PANTHER" id="PTHR30061:SF50">
    <property type="entry name" value="MALTOSE_MALTODEXTRIN-BINDING PERIPLASMIC PROTEIN"/>
    <property type="match status" value="1"/>
</dbReference>
<keyword evidence="2" id="KW-0813">Transport</keyword>
<evidence type="ECO:0000313" key="4">
    <source>
        <dbReference type="EMBL" id="TJY40738.1"/>
    </source>
</evidence>
<sequence length="438" mass="48896">MRTKKMILAAFIGVLTIAMLLTGCGNKSGESSTGSDSSKSVKLSFWTGYSELDPWVKKAAEDFKKTNPNVTIEVTSYPLRDFEKKLAASLPSKSAADIVTMNHSLSYRYIDANLLQQAPDNVGQFAHSGAFPDLYVKNLGPDGKTYGLPVFKNANAIFYNKDMFNEAGLTEPPKSIDQFLEYAQKLAKSDASGNLVRSGQSLRISGGGSGVTEKFWILLAQRGGSIIKEVSPGKYKANYNTEEGYQTLKMYVDMLFKYHTDDAKIKHDTEAFQTGATAFFLRESNVVIDTAAKAPNLNYGTAPLAANVEQQDNFYVTTADKDKQEMAWKFLQFLMEPESQKNLMTMTGWLPVRKDLDLKDVFVKYPQFEAFFPAHQDAQMYPSLPEYDEIQTKLADRLMTKGYTDASFVDNPQKIKDFLDECAKETNEILKKSGDLAE</sequence>
<dbReference type="GO" id="GO:0042956">
    <property type="term" value="P:maltodextrin transmembrane transport"/>
    <property type="evidence" value="ECO:0007669"/>
    <property type="project" value="TreeGrafter"/>
</dbReference>
<proteinExistence type="inferred from homology"/>
<evidence type="ECO:0000313" key="5">
    <source>
        <dbReference type="Proteomes" id="UP000309673"/>
    </source>
</evidence>
<reference evidence="4 5" key="1">
    <citation type="submission" date="2019-04" db="EMBL/GenBank/DDBJ databases">
        <title>Cohnella sp. nov., isolated from soil.</title>
        <authorList>
            <person name="Kim W."/>
        </authorList>
    </citation>
    <scope>NUCLEOTIDE SEQUENCE [LARGE SCALE GENOMIC DNA]</scope>
    <source>
        <strain evidence="4 5">CAU 1483</strain>
    </source>
</reference>
<comment type="similarity">
    <text evidence="1">Belongs to the bacterial solute-binding protein 1 family.</text>
</comment>
<dbReference type="InterPro" id="IPR006059">
    <property type="entry name" value="SBP"/>
</dbReference>
<evidence type="ECO:0000256" key="1">
    <source>
        <dbReference type="ARBA" id="ARBA00008520"/>
    </source>
</evidence>
<keyword evidence="3" id="KW-0732">Signal</keyword>
<dbReference type="SUPFAM" id="SSF53850">
    <property type="entry name" value="Periplasmic binding protein-like II"/>
    <property type="match status" value="1"/>
</dbReference>
<comment type="caution">
    <text evidence="4">The sequence shown here is derived from an EMBL/GenBank/DDBJ whole genome shotgun (WGS) entry which is preliminary data.</text>
</comment>
<dbReference type="PANTHER" id="PTHR30061">
    <property type="entry name" value="MALTOSE-BINDING PERIPLASMIC PROTEIN"/>
    <property type="match status" value="1"/>
</dbReference>
<dbReference type="GO" id="GO:0055052">
    <property type="term" value="C:ATP-binding cassette (ABC) transporter complex, substrate-binding subunit-containing"/>
    <property type="evidence" value="ECO:0007669"/>
    <property type="project" value="TreeGrafter"/>
</dbReference>
<dbReference type="EMBL" id="SUPK01000008">
    <property type="protein sequence ID" value="TJY40738.1"/>
    <property type="molecule type" value="Genomic_DNA"/>
</dbReference>